<dbReference type="Pfam" id="PF00005">
    <property type="entry name" value="ABC_tran"/>
    <property type="match status" value="1"/>
</dbReference>
<name>A0A0R1WYB2_9LACO</name>
<feature type="domain" description="ABC transporter" evidence="3">
    <location>
        <begin position="6"/>
        <end position="253"/>
    </location>
</feature>
<dbReference type="PANTHER" id="PTHR24220:SF692">
    <property type="entry name" value="ABC TRANSPORTER DOMAIN-CONTAINING PROTEIN"/>
    <property type="match status" value="1"/>
</dbReference>
<comment type="caution">
    <text evidence="4">The sequence shown here is derived from an EMBL/GenBank/DDBJ whole genome shotgun (WGS) entry which is preliminary data.</text>
</comment>
<accession>A0A0R1WYB2</accession>
<evidence type="ECO:0000313" key="4">
    <source>
        <dbReference type="EMBL" id="KRM19910.1"/>
    </source>
</evidence>
<dbReference type="InterPro" id="IPR015854">
    <property type="entry name" value="ABC_transpr_LolD-like"/>
</dbReference>
<dbReference type="InterPro" id="IPR027417">
    <property type="entry name" value="P-loop_NTPase"/>
</dbReference>
<dbReference type="RefSeq" id="WP_025022790.1">
    <property type="nucleotide sequence ID" value="NZ_AZGD01000027.1"/>
</dbReference>
<reference evidence="4 5" key="1">
    <citation type="journal article" date="2015" name="Genome Announc.">
        <title>Expanding the biotechnology potential of lactobacilli through comparative genomics of 213 strains and associated genera.</title>
        <authorList>
            <person name="Sun Z."/>
            <person name="Harris H.M."/>
            <person name="McCann A."/>
            <person name="Guo C."/>
            <person name="Argimon S."/>
            <person name="Zhang W."/>
            <person name="Yang X."/>
            <person name="Jeffery I.B."/>
            <person name="Cooney J.C."/>
            <person name="Kagawa T.F."/>
            <person name="Liu W."/>
            <person name="Song Y."/>
            <person name="Salvetti E."/>
            <person name="Wrobel A."/>
            <person name="Rasinkangas P."/>
            <person name="Parkhill J."/>
            <person name="Rea M.C."/>
            <person name="O'Sullivan O."/>
            <person name="Ritari J."/>
            <person name="Douillard F.P."/>
            <person name="Paul Ross R."/>
            <person name="Yang R."/>
            <person name="Briner A.E."/>
            <person name="Felis G.E."/>
            <person name="de Vos W.M."/>
            <person name="Barrangou R."/>
            <person name="Klaenhammer T.R."/>
            <person name="Caufield P.W."/>
            <person name="Cui Y."/>
            <person name="Zhang H."/>
            <person name="O'Toole P.W."/>
        </authorList>
    </citation>
    <scope>NUCLEOTIDE SEQUENCE [LARGE SCALE GENOMIC DNA]</scope>
    <source>
        <strain evidence="4 5">DSM 18933</strain>
    </source>
</reference>
<dbReference type="Gene3D" id="3.40.50.300">
    <property type="entry name" value="P-loop containing nucleotide triphosphate hydrolases"/>
    <property type="match status" value="1"/>
</dbReference>
<dbReference type="EMBL" id="AZGD01000027">
    <property type="protein sequence ID" value="KRM19910.1"/>
    <property type="molecule type" value="Genomic_DNA"/>
</dbReference>
<dbReference type="Proteomes" id="UP000051054">
    <property type="component" value="Unassembled WGS sequence"/>
</dbReference>
<dbReference type="InterPro" id="IPR003593">
    <property type="entry name" value="AAA+_ATPase"/>
</dbReference>
<evidence type="ECO:0000313" key="5">
    <source>
        <dbReference type="Proteomes" id="UP000051054"/>
    </source>
</evidence>
<dbReference type="STRING" id="1423755.FC40_GL001253"/>
<keyword evidence="2 4" id="KW-0067">ATP-binding</keyword>
<dbReference type="OrthoDB" id="9776369at2"/>
<organism evidence="4 5">
    <name type="scientific">Ligilactobacillus hayakitensis DSM 18933 = JCM 14209</name>
    <dbReference type="NCBI Taxonomy" id="1423755"/>
    <lineage>
        <taxon>Bacteria</taxon>
        <taxon>Bacillati</taxon>
        <taxon>Bacillota</taxon>
        <taxon>Bacilli</taxon>
        <taxon>Lactobacillales</taxon>
        <taxon>Lactobacillaceae</taxon>
        <taxon>Ligilactobacillus</taxon>
    </lineage>
</organism>
<dbReference type="GO" id="GO:0005886">
    <property type="term" value="C:plasma membrane"/>
    <property type="evidence" value="ECO:0007669"/>
    <property type="project" value="TreeGrafter"/>
</dbReference>
<keyword evidence="5" id="KW-1185">Reference proteome</keyword>
<dbReference type="InterPro" id="IPR003439">
    <property type="entry name" value="ABC_transporter-like_ATP-bd"/>
</dbReference>
<proteinExistence type="predicted"/>
<dbReference type="SUPFAM" id="SSF52540">
    <property type="entry name" value="P-loop containing nucleoside triphosphate hydrolases"/>
    <property type="match status" value="1"/>
</dbReference>
<dbReference type="PANTHER" id="PTHR24220">
    <property type="entry name" value="IMPORT ATP-BINDING PROTEIN"/>
    <property type="match status" value="1"/>
</dbReference>
<sequence length="254" mass="27928">MTKPILELKNINTTVNIGTSEEKRILKDLNLTLEKGDFITLLGTNGAGKSTLLNVINGSLSPTSGKVLMNGEDITLLNDVKRAKYIAQVFQDPKMGTAPRMTVAENLLLASKRGQKRGLKLRGLSKHMDEFKQATAKLPNGLSNRLNTFAGSLSGGQRQTLSFLMATLQNPDLLLLDEHTAALDPNTSEQLMALTDEVVSNKDLTCVMITHQLKDALKYGNRTIILHAGEIVLDVKGEAKKQLNEKEILQYFEK</sequence>
<keyword evidence="1" id="KW-0547">Nucleotide-binding</keyword>
<dbReference type="SMART" id="SM00382">
    <property type="entry name" value="AAA"/>
    <property type="match status" value="1"/>
</dbReference>
<dbReference type="PATRIC" id="fig|1423755.3.peg.1327"/>
<dbReference type="GO" id="GO:0022857">
    <property type="term" value="F:transmembrane transporter activity"/>
    <property type="evidence" value="ECO:0007669"/>
    <property type="project" value="TreeGrafter"/>
</dbReference>
<gene>
    <name evidence="4" type="ORF">FC40_GL001253</name>
</gene>
<dbReference type="AlphaFoldDB" id="A0A0R1WYB2"/>
<evidence type="ECO:0000259" key="3">
    <source>
        <dbReference type="PROSITE" id="PS50893"/>
    </source>
</evidence>
<protein>
    <submittedName>
        <fullName evidence="4">ABC transporter, ATP-binding protein</fullName>
    </submittedName>
</protein>
<dbReference type="PROSITE" id="PS50893">
    <property type="entry name" value="ABC_TRANSPORTER_2"/>
    <property type="match status" value="1"/>
</dbReference>
<evidence type="ECO:0000256" key="1">
    <source>
        <dbReference type="ARBA" id="ARBA00022741"/>
    </source>
</evidence>
<dbReference type="eggNOG" id="COG1101">
    <property type="taxonomic scope" value="Bacteria"/>
</dbReference>
<dbReference type="GO" id="GO:0005524">
    <property type="term" value="F:ATP binding"/>
    <property type="evidence" value="ECO:0007669"/>
    <property type="project" value="UniProtKB-KW"/>
</dbReference>
<evidence type="ECO:0000256" key="2">
    <source>
        <dbReference type="ARBA" id="ARBA00022840"/>
    </source>
</evidence>
<dbReference type="GO" id="GO:0016887">
    <property type="term" value="F:ATP hydrolysis activity"/>
    <property type="evidence" value="ECO:0007669"/>
    <property type="project" value="InterPro"/>
</dbReference>